<dbReference type="EMBL" id="JBHTLY010000002">
    <property type="protein sequence ID" value="MFD1201645.1"/>
    <property type="molecule type" value="Genomic_DNA"/>
</dbReference>
<dbReference type="SUPFAM" id="SSF52402">
    <property type="entry name" value="Adenine nucleotide alpha hydrolases-like"/>
    <property type="match status" value="1"/>
</dbReference>
<organism evidence="10 11">
    <name type="scientific">Leucobacter albus</name>
    <dbReference type="NCBI Taxonomy" id="272210"/>
    <lineage>
        <taxon>Bacteria</taxon>
        <taxon>Bacillati</taxon>
        <taxon>Actinomycetota</taxon>
        <taxon>Actinomycetes</taxon>
        <taxon>Micrococcales</taxon>
        <taxon>Microbacteriaceae</taxon>
        <taxon>Leucobacter</taxon>
    </lineage>
</organism>
<dbReference type="InterPro" id="IPR018206">
    <property type="entry name" value="ETF_asu_C_CS"/>
</dbReference>
<comment type="caution">
    <text evidence="10">The sequence shown here is derived from an EMBL/GenBank/DDBJ whole genome shotgun (WGS) entry which is preliminary data.</text>
</comment>
<dbReference type="Pfam" id="PF00766">
    <property type="entry name" value="ETF_alpha"/>
    <property type="match status" value="1"/>
</dbReference>
<feature type="domain" description="Electron transfer flavoprotein alpha/beta-subunit N-terminal" evidence="9">
    <location>
        <begin position="35"/>
        <end position="236"/>
    </location>
</feature>
<dbReference type="PANTHER" id="PTHR43153:SF1">
    <property type="entry name" value="ELECTRON TRANSFER FLAVOPROTEIN SUBUNIT ALPHA, MITOCHONDRIAL"/>
    <property type="match status" value="1"/>
</dbReference>
<evidence type="ECO:0000256" key="6">
    <source>
        <dbReference type="ARBA" id="ARBA00022827"/>
    </source>
</evidence>
<dbReference type="PROSITE" id="PS00696">
    <property type="entry name" value="ETF_ALPHA"/>
    <property type="match status" value="1"/>
</dbReference>
<comment type="subunit">
    <text evidence="3">Heterodimer of an alpha and a beta subunit.</text>
</comment>
<name>A0ABW3TM73_9MICO</name>
<gene>
    <name evidence="10" type="ORF">ACFQ3U_07060</name>
</gene>
<keyword evidence="5" id="KW-0285">Flavoprotein</keyword>
<evidence type="ECO:0000259" key="9">
    <source>
        <dbReference type="SMART" id="SM00893"/>
    </source>
</evidence>
<comment type="cofactor">
    <cofactor evidence="1">
        <name>FAD</name>
        <dbReference type="ChEBI" id="CHEBI:57692"/>
    </cofactor>
</comment>
<evidence type="ECO:0000256" key="8">
    <source>
        <dbReference type="ARBA" id="ARBA00025649"/>
    </source>
</evidence>
<evidence type="ECO:0000256" key="1">
    <source>
        <dbReference type="ARBA" id="ARBA00001974"/>
    </source>
</evidence>
<accession>A0ABW3TM73</accession>
<dbReference type="InterPro" id="IPR014731">
    <property type="entry name" value="ETF_asu_C"/>
</dbReference>
<dbReference type="InterPro" id="IPR014730">
    <property type="entry name" value="ETF_a/b_N"/>
</dbReference>
<comment type="function">
    <text evidence="8">The electron transfer flavoprotein serves as a specific electron acceptor for other dehydrogenases. It transfers the electrons to the main respiratory chain via ETF-ubiquinone oxidoreductase (ETF dehydrogenase).</text>
</comment>
<dbReference type="Gene3D" id="3.40.50.1220">
    <property type="entry name" value="TPP-binding domain"/>
    <property type="match status" value="1"/>
</dbReference>
<evidence type="ECO:0000256" key="5">
    <source>
        <dbReference type="ARBA" id="ARBA00022630"/>
    </source>
</evidence>
<dbReference type="RefSeq" id="WP_343957831.1">
    <property type="nucleotide sequence ID" value="NZ_BAAAKZ010000002.1"/>
</dbReference>
<dbReference type="PANTHER" id="PTHR43153">
    <property type="entry name" value="ELECTRON TRANSFER FLAVOPROTEIN ALPHA"/>
    <property type="match status" value="1"/>
</dbReference>
<protein>
    <submittedName>
        <fullName evidence="10">Electron transfer flavoprotein subunit alpha/FixB family protein</fullName>
    </submittedName>
</protein>
<keyword evidence="11" id="KW-1185">Reference proteome</keyword>
<evidence type="ECO:0000256" key="7">
    <source>
        <dbReference type="ARBA" id="ARBA00022982"/>
    </source>
</evidence>
<proteinExistence type="inferred from homology"/>
<sequence>MNSAPGAPGAIDATGAAVAPGALDSPGERGLSAPVLVLLELGADGGLAQAAAALLGVAAELGSPVALIVDGAEAHAAAAAELGAALVLRAGEASVADRAPVADLVPEDDTAAGTDPVAALSAAAAGLRPAAVLVSHSARGRELAARYAARSKSAVLADAVAVSRDEEGIVTQHAAYGGAYTVTAAATWGAPVITLRQGAGDARAAARPLRAETVELSGEAPLGVTVLSATPEVVTTSRPELRGAKRVVAGGRGLGAAEGFALTEQLADALGAAVGASRAAVDAGWVPQGAQVGQTGVSVSPDLYVALGISGAVQHRAGMQTAKTIVAVNTDAEAPIFEIADFGIVGDVHSVVPELVSALEALRS</sequence>
<dbReference type="SMART" id="SM00893">
    <property type="entry name" value="ETF"/>
    <property type="match status" value="1"/>
</dbReference>
<evidence type="ECO:0000313" key="10">
    <source>
        <dbReference type="EMBL" id="MFD1201645.1"/>
    </source>
</evidence>
<dbReference type="InterPro" id="IPR001308">
    <property type="entry name" value="ETF_a/FixB"/>
</dbReference>
<evidence type="ECO:0000256" key="4">
    <source>
        <dbReference type="ARBA" id="ARBA00022448"/>
    </source>
</evidence>
<dbReference type="InterPro" id="IPR029035">
    <property type="entry name" value="DHS-like_NAD/FAD-binding_dom"/>
</dbReference>
<reference evidence="11" key="1">
    <citation type="journal article" date="2019" name="Int. J. Syst. Evol. Microbiol.">
        <title>The Global Catalogue of Microorganisms (GCM) 10K type strain sequencing project: providing services to taxonomists for standard genome sequencing and annotation.</title>
        <authorList>
            <consortium name="The Broad Institute Genomics Platform"/>
            <consortium name="The Broad Institute Genome Sequencing Center for Infectious Disease"/>
            <person name="Wu L."/>
            <person name="Ma J."/>
        </authorList>
    </citation>
    <scope>NUCLEOTIDE SEQUENCE [LARGE SCALE GENOMIC DNA]</scope>
    <source>
        <strain evidence="11">CCUG 50213</strain>
    </source>
</reference>
<evidence type="ECO:0000313" key="11">
    <source>
        <dbReference type="Proteomes" id="UP001597181"/>
    </source>
</evidence>
<evidence type="ECO:0000256" key="3">
    <source>
        <dbReference type="ARBA" id="ARBA00011355"/>
    </source>
</evidence>
<dbReference type="SUPFAM" id="SSF52467">
    <property type="entry name" value="DHS-like NAD/FAD-binding domain"/>
    <property type="match status" value="1"/>
</dbReference>
<dbReference type="Pfam" id="PF01012">
    <property type="entry name" value="ETF"/>
    <property type="match status" value="1"/>
</dbReference>
<evidence type="ECO:0000256" key="2">
    <source>
        <dbReference type="ARBA" id="ARBA00005817"/>
    </source>
</evidence>
<comment type="similarity">
    <text evidence="2">Belongs to the ETF alpha-subunit/FixB family.</text>
</comment>
<keyword evidence="7" id="KW-0249">Electron transport</keyword>
<dbReference type="InterPro" id="IPR014729">
    <property type="entry name" value="Rossmann-like_a/b/a_fold"/>
</dbReference>
<keyword evidence="6" id="KW-0274">FAD</keyword>
<dbReference type="Proteomes" id="UP001597181">
    <property type="component" value="Unassembled WGS sequence"/>
</dbReference>
<keyword evidence="4" id="KW-0813">Transport</keyword>
<dbReference type="Gene3D" id="3.40.50.620">
    <property type="entry name" value="HUPs"/>
    <property type="match status" value="1"/>
</dbReference>